<dbReference type="SMART" id="SM00220">
    <property type="entry name" value="S_TKc"/>
    <property type="match status" value="1"/>
</dbReference>
<comment type="catalytic activity">
    <reaction evidence="7">
        <text>L-threonyl-[protein] + ATP = O-phospho-L-threonyl-[protein] + ADP + H(+)</text>
        <dbReference type="Rhea" id="RHEA:46608"/>
        <dbReference type="Rhea" id="RHEA-COMP:11060"/>
        <dbReference type="Rhea" id="RHEA-COMP:11605"/>
        <dbReference type="ChEBI" id="CHEBI:15378"/>
        <dbReference type="ChEBI" id="CHEBI:30013"/>
        <dbReference type="ChEBI" id="CHEBI:30616"/>
        <dbReference type="ChEBI" id="CHEBI:61977"/>
        <dbReference type="ChEBI" id="CHEBI:456216"/>
        <dbReference type="EC" id="2.7.11.1"/>
    </reaction>
</comment>
<keyword evidence="6" id="KW-0067">ATP-binding</keyword>
<keyword evidence="11" id="KW-1185">Reference proteome</keyword>
<dbReference type="PANTHER" id="PTHR47634">
    <property type="entry name" value="PROTEIN KINASE DOMAIN-CONTAINING PROTEIN-RELATED"/>
    <property type="match status" value="1"/>
</dbReference>
<evidence type="ECO:0000313" key="11">
    <source>
        <dbReference type="Proteomes" id="UP000636479"/>
    </source>
</evidence>
<proteinExistence type="predicted"/>
<dbReference type="GO" id="GO:0005737">
    <property type="term" value="C:cytoplasm"/>
    <property type="evidence" value="ECO:0007669"/>
    <property type="project" value="TreeGrafter"/>
</dbReference>
<evidence type="ECO:0000313" key="10">
    <source>
        <dbReference type="EMBL" id="KAF7307322.1"/>
    </source>
</evidence>
<gene>
    <name evidence="10" type="ORF">MIND_00526200</name>
</gene>
<dbReference type="InterPro" id="IPR011009">
    <property type="entry name" value="Kinase-like_dom_sf"/>
</dbReference>
<dbReference type="Pfam" id="PF00069">
    <property type="entry name" value="Pkinase"/>
    <property type="match status" value="1"/>
</dbReference>
<evidence type="ECO:0000256" key="5">
    <source>
        <dbReference type="ARBA" id="ARBA00022777"/>
    </source>
</evidence>
<dbReference type="GO" id="GO:0050684">
    <property type="term" value="P:regulation of mRNA processing"/>
    <property type="evidence" value="ECO:0007669"/>
    <property type="project" value="TreeGrafter"/>
</dbReference>
<dbReference type="GeneID" id="59344565"/>
<evidence type="ECO:0000256" key="3">
    <source>
        <dbReference type="ARBA" id="ARBA00022679"/>
    </source>
</evidence>
<dbReference type="GO" id="GO:0005634">
    <property type="term" value="C:nucleus"/>
    <property type="evidence" value="ECO:0007669"/>
    <property type="project" value="TreeGrafter"/>
</dbReference>
<evidence type="ECO:0000256" key="7">
    <source>
        <dbReference type="ARBA" id="ARBA00047899"/>
    </source>
</evidence>
<evidence type="ECO:0000256" key="8">
    <source>
        <dbReference type="ARBA" id="ARBA00048679"/>
    </source>
</evidence>
<dbReference type="EMBL" id="JACAZF010000004">
    <property type="protein sequence ID" value="KAF7307322.1"/>
    <property type="molecule type" value="Genomic_DNA"/>
</dbReference>
<organism evidence="10 11">
    <name type="scientific">Mycena indigotica</name>
    <dbReference type="NCBI Taxonomy" id="2126181"/>
    <lineage>
        <taxon>Eukaryota</taxon>
        <taxon>Fungi</taxon>
        <taxon>Dikarya</taxon>
        <taxon>Basidiomycota</taxon>
        <taxon>Agaricomycotina</taxon>
        <taxon>Agaricomycetes</taxon>
        <taxon>Agaricomycetidae</taxon>
        <taxon>Agaricales</taxon>
        <taxon>Marasmiineae</taxon>
        <taxon>Mycenaceae</taxon>
        <taxon>Mycena</taxon>
    </lineage>
</organism>
<dbReference type="InterPro" id="IPR000719">
    <property type="entry name" value="Prot_kinase_dom"/>
</dbReference>
<dbReference type="GO" id="GO:0004674">
    <property type="term" value="F:protein serine/threonine kinase activity"/>
    <property type="evidence" value="ECO:0007669"/>
    <property type="project" value="UniProtKB-KW"/>
</dbReference>
<name>A0A8H6W750_9AGAR</name>
<dbReference type="GO" id="GO:0005524">
    <property type="term" value="F:ATP binding"/>
    <property type="evidence" value="ECO:0007669"/>
    <property type="project" value="UniProtKB-KW"/>
</dbReference>
<dbReference type="InterPro" id="IPR051334">
    <property type="entry name" value="SRPK"/>
</dbReference>
<dbReference type="EC" id="2.7.11.1" evidence="1"/>
<feature type="domain" description="Protein kinase" evidence="9">
    <location>
        <begin position="35"/>
        <end position="388"/>
    </location>
</feature>
<protein>
    <recommendedName>
        <fullName evidence="1">non-specific serine/threonine protein kinase</fullName>
        <ecNumber evidence="1">2.7.11.1</ecNumber>
    </recommendedName>
</protein>
<dbReference type="RefSeq" id="XP_037222341.1">
    <property type="nucleotide sequence ID" value="XM_037362049.1"/>
</dbReference>
<evidence type="ECO:0000256" key="4">
    <source>
        <dbReference type="ARBA" id="ARBA00022741"/>
    </source>
</evidence>
<dbReference type="AlphaFoldDB" id="A0A8H6W750"/>
<dbReference type="OrthoDB" id="5979581at2759"/>
<accession>A0A8H6W750</accession>
<evidence type="ECO:0000256" key="2">
    <source>
        <dbReference type="ARBA" id="ARBA00022527"/>
    </source>
</evidence>
<reference evidence="10" key="1">
    <citation type="submission" date="2020-05" db="EMBL/GenBank/DDBJ databases">
        <title>Mycena genomes resolve the evolution of fungal bioluminescence.</title>
        <authorList>
            <person name="Tsai I.J."/>
        </authorList>
    </citation>
    <scope>NUCLEOTIDE SEQUENCE</scope>
    <source>
        <strain evidence="10">171206Taipei</strain>
    </source>
</reference>
<keyword evidence="5 10" id="KW-0418">Kinase</keyword>
<evidence type="ECO:0000256" key="1">
    <source>
        <dbReference type="ARBA" id="ARBA00012513"/>
    </source>
</evidence>
<keyword evidence="2" id="KW-0723">Serine/threonine-protein kinase</keyword>
<sequence length="422" mass="46889">MTSVYPSPHCEHPLDYEPGGLHPVHIGDIFANGRYEVMDKLGFGYSSTIWLVRDLTTATYASLKILEARRTVSPTELVVLKHLEATFNAEEEGSKHVVRMLDHFVHEGPNGAHMCIVQELLVPALAVDIVMYDGHSCLPVATASRIVGQLLLAVDYLHKRGIAHGDLHSGNILVCLPPTFDLEVDFRKPIKQARGLPTELSPHRPQYLVVPIGPRLPASFLRSCLSKPSIKLCDFSESYMIGMTEPPCFASPHFLRPPEGILDEILHATPETDIWALAVAIYHILTSGCGLFSINDDHDYILASMVLVLGKFPEPLWVSWTGRGKFLDENADPVPNAIGPVTSLSNKVECWLCDEKQTPALTAMLDSMLRYEAKARSTASDIVHSQWMENFCRPYMGEDVVLPIERRKIQPNIVNITPQTTA</sequence>
<dbReference type="Gene3D" id="1.10.510.10">
    <property type="entry name" value="Transferase(Phosphotransferase) domain 1"/>
    <property type="match status" value="1"/>
</dbReference>
<keyword evidence="4" id="KW-0547">Nucleotide-binding</keyword>
<dbReference type="Gene3D" id="3.30.200.20">
    <property type="entry name" value="Phosphorylase Kinase, domain 1"/>
    <property type="match status" value="1"/>
</dbReference>
<evidence type="ECO:0000259" key="9">
    <source>
        <dbReference type="SMART" id="SM00220"/>
    </source>
</evidence>
<keyword evidence="3" id="KW-0808">Transferase</keyword>
<dbReference type="SUPFAM" id="SSF56112">
    <property type="entry name" value="Protein kinase-like (PK-like)"/>
    <property type="match status" value="1"/>
</dbReference>
<comment type="caution">
    <text evidence="10">The sequence shown here is derived from an EMBL/GenBank/DDBJ whole genome shotgun (WGS) entry which is preliminary data.</text>
</comment>
<evidence type="ECO:0000256" key="6">
    <source>
        <dbReference type="ARBA" id="ARBA00022840"/>
    </source>
</evidence>
<dbReference type="Proteomes" id="UP000636479">
    <property type="component" value="Unassembled WGS sequence"/>
</dbReference>
<dbReference type="PANTHER" id="PTHR47634:SF9">
    <property type="entry name" value="PROTEIN KINASE DOMAIN-CONTAINING PROTEIN-RELATED"/>
    <property type="match status" value="1"/>
</dbReference>
<comment type="catalytic activity">
    <reaction evidence="8">
        <text>L-seryl-[protein] + ATP = O-phospho-L-seryl-[protein] + ADP + H(+)</text>
        <dbReference type="Rhea" id="RHEA:17989"/>
        <dbReference type="Rhea" id="RHEA-COMP:9863"/>
        <dbReference type="Rhea" id="RHEA-COMP:11604"/>
        <dbReference type="ChEBI" id="CHEBI:15378"/>
        <dbReference type="ChEBI" id="CHEBI:29999"/>
        <dbReference type="ChEBI" id="CHEBI:30616"/>
        <dbReference type="ChEBI" id="CHEBI:83421"/>
        <dbReference type="ChEBI" id="CHEBI:456216"/>
        <dbReference type="EC" id="2.7.11.1"/>
    </reaction>
</comment>
<dbReference type="GO" id="GO:0000245">
    <property type="term" value="P:spliceosomal complex assembly"/>
    <property type="evidence" value="ECO:0007669"/>
    <property type="project" value="TreeGrafter"/>
</dbReference>